<evidence type="ECO:0000256" key="9">
    <source>
        <dbReference type="ARBA" id="ARBA00022821"/>
    </source>
</evidence>
<organism evidence="14 15">
    <name type="scientific">Erythranthe guttata</name>
    <name type="common">Yellow monkey flower</name>
    <name type="synonym">Mimulus guttatus</name>
    <dbReference type="NCBI Taxonomy" id="4155"/>
    <lineage>
        <taxon>Eukaryota</taxon>
        <taxon>Viridiplantae</taxon>
        <taxon>Streptophyta</taxon>
        <taxon>Embryophyta</taxon>
        <taxon>Tracheophyta</taxon>
        <taxon>Spermatophyta</taxon>
        <taxon>Magnoliopsida</taxon>
        <taxon>eudicotyledons</taxon>
        <taxon>Gunneridae</taxon>
        <taxon>Pentapetalae</taxon>
        <taxon>asterids</taxon>
        <taxon>lamiids</taxon>
        <taxon>Lamiales</taxon>
        <taxon>Phrymaceae</taxon>
        <taxon>Erythranthe</taxon>
    </lineage>
</organism>
<evidence type="ECO:0000256" key="7">
    <source>
        <dbReference type="ARBA" id="ARBA00022737"/>
    </source>
</evidence>
<dbReference type="Proteomes" id="UP000030748">
    <property type="component" value="Unassembled WGS sequence"/>
</dbReference>
<evidence type="ECO:0000313" key="15">
    <source>
        <dbReference type="Proteomes" id="UP000030748"/>
    </source>
</evidence>
<dbReference type="InterPro" id="IPR042197">
    <property type="entry name" value="Apaf_helical"/>
</dbReference>
<dbReference type="GO" id="GO:0005524">
    <property type="term" value="F:ATP binding"/>
    <property type="evidence" value="ECO:0007669"/>
    <property type="project" value="UniProtKB-KW"/>
</dbReference>
<dbReference type="GO" id="GO:0005737">
    <property type="term" value="C:cytoplasm"/>
    <property type="evidence" value="ECO:0007669"/>
    <property type="project" value="UniProtKB-SubCell"/>
</dbReference>
<comment type="subcellular location">
    <subcellularLocation>
        <location evidence="2">Cytoplasm</location>
    </subcellularLocation>
</comment>
<dbReference type="PRINTS" id="PR00364">
    <property type="entry name" value="DISEASERSIST"/>
</dbReference>
<evidence type="ECO:0000256" key="3">
    <source>
        <dbReference type="ARBA" id="ARBA00008894"/>
    </source>
</evidence>
<feature type="domain" description="Disease resistance R13L4/SHOC-2-like LRR" evidence="13">
    <location>
        <begin position="457"/>
        <end position="639"/>
    </location>
</feature>
<dbReference type="InterPro" id="IPR058922">
    <property type="entry name" value="WHD_DRP"/>
</dbReference>
<dbReference type="InterPro" id="IPR027417">
    <property type="entry name" value="P-loop_NTPase"/>
</dbReference>
<dbReference type="Gene3D" id="3.80.10.10">
    <property type="entry name" value="Ribonuclease Inhibitor"/>
    <property type="match status" value="1"/>
</dbReference>
<dbReference type="Pfam" id="PF00931">
    <property type="entry name" value="NB-ARC"/>
    <property type="match status" value="1"/>
</dbReference>
<keyword evidence="7" id="KW-0677">Repeat</keyword>
<evidence type="ECO:0000256" key="5">
    <source>
        <dbReference type="ARBA" id="ARBA00022614"/>
    </source>
</evidence>
<dbReference type="Gene3D" id="1.10.8.430">
    <property type="entry name" value="Helical domain of apoptotic protease-activating factors"/>
    <property type="match status" value="1"/>
</dbReference>
<keyword evidence="6" id="KW-0381">Hypersensitive response</keyword>
<keyword evidence="5" id="KW-0433">Leucine-rich repeat</keyword>
<evidence type="ECO:0000313" key="14">
    <source>
        <dbReference type="EMBL" id="EYU24356.1"/>
    </source>
</evidence>
<dbReference type="GO" id="GO:0051607">
    <property type="term" value="P:defense response to virus"/>
    <property type="evidence" value="ECO:0007669"/>
    <property type="project" value="UniProtKB-ARBA"/>
</dbReference>
<comment type="function">
    <text evidence="1">Confers resistance to late blight (Phytophthora infestans) races carrying the avirulence gene Avr1. Resistance proteins guard the plant against pathogens that contain an appropriate avirulence protein via an indirect interaction with this avirulence protein. That triggers a defense system including the hypersensitive response, which restricts the pathogen growth.</text>
</comment>
<proteinExistence type="inferred from homology"/>
<comment type="similarity">
    <text evidence="3">Belongs to the disease resistance NB-LRR family.</text>
</comment>
<keyword evidence="15" id="KW-1185">Reference proteome</keyword>
<dbReference type="Pfam" id="PF23559">
    <property type="entry name" value="WHD_DRP"/>
    <property type="match status" value="1"/>
</dbReference>
<feature type="domain" description="NB-ARC" evidence="11">
    <location>
        <begin position="92"/>
        <end position="243"/>
    </location>
</feature>
<accession>A0A022Q8N4</accession>
<dbReference type="Gene3D" id="1.20.5.4130">
    <property type="match status" value="1"/>
</dbReference>
<evidence type="ECO:0000256" key="4">
    <source>
        <dbReference type="ARBA" id="ARBA00022490"/>
    </source>
</evidence>
<dbReference type="SUPFAM" id="SSF52058">
    <property type="entry name" value="L domain-like"/>
    <property type="match status" value="1"/>
</dbReference>
<keyword evidence="4" id="KW-0963">Cytoplasm</keyword>
<dbReference type="eggNOG" id="KOG4658">
    <property type="taxonomic scope" value="Eukaryota"/>
</dbReference>
<feature type="domain" description="Disease resistance protein winged helix" evidence="12">
    <location>
        <begin position="328"/>
        <end position="399"/>
    </location>
</feature>
<evidence type="ECO:0000259" key="13">
    <source>
        <dbReference type="Pfam" id="PF23598"/>
    </source>
</evidence>
<dbReference type="SUPFAM" id="SSF52540">
    <property type="entry name" value="P-loop containing nucleoside triphosphate hydrolases"/>
    <property type="match status" value="1"/>
</dbReference>
<reference evidence="14 15" key="1">
    <citation type="journal article" date="2013" name="Proc. Natl. Acad. Sci. U.S.A.">
        <title>Fine-scale variation in meiotic recombination in Mimulus inferred from population shotgun sequencing.</title>
        <authorList>
            <person name="Hellsten U."/>
            <person name="Wright K.M."/>
            <person name="Jenkins J."/>
            <person name="Shu S."/>
            <person name="Yuan Y."/>
            <person name="Wessler S.R."/>
            <person name="Schmutz J."/>
            <person name="Willis J.H."/>
            <person name="Rokhsar D.S."/>
        </authorList>
    </citation>
    <scope>NUCLEOTIDE SEQUENCE [LARGE SCALE GENOMIC DNA]</scope>
    <source>
        <strain evidence="15">cv. DUN x IM62</strain>
    </source>
</reference>
<evidence type="ECO:0000256" key="2">
    <source>
        <dbReference type="ARBA" id="ARBA00004496"/>
    </source>
</evidence>
<dbReference type="PANTHER" id="PTHR23155:SF1152">
    <property type="entry name" value="AAA+ ATPASE DOMAIN-CONTAINING PROTEIN"/>
    <property type="match status" value="1"/>
</dbReference>
<dbReference type="InterPro" id="IPR055414">
    <property type="entry name" value="LRR_R13L4/SHOC2-like"/>
</dbReference>
<dbReference type="Pfam" id="PF23598">
    <property type="entry name" value="LRR_14"/>
    <property type="match status" value="1"/>
</dbReference>
<evidence type="ECO:0000256" key="6">
    <source>
        <dbReference type="ARBA" id="ARBA00022667"/>
    </source>
</evidence>
<evidence type="ECO:0000256" key="10">
    <source>
        <dbReference type="ARBA" id="ARBA00022840"/>
    </source>
</evidence>
<dbReference type="GO" id="GO:0043531">
    <property type="term" value="F:ADP binding"/>
    <property type="evidence" value="ECO:0007669"/>
    <property type="project" value="InterPro"/>
</dbReference>
<dbReference type="EMBL" id="KI632125">
    <property type="protein sequence ID" value="EYU24356.1"/>
    <property type="molecule type" value="Genomic_DNA"/>
</dbReference>
<evidence type="ECO:0000259" key="12">
    <source>
        <dbReference type="Pfam" id="PF23559"/>
    </source>
</evidence>
<evidence type="ECO:0000256" key="8">
    <source>
        <dbReference type="ARBA" id="ARBA00022741"/>
    </source>
</evidence>
<dbReference type="FunFam" id="1.10.10.10:FF:000322">
    <property type="entry name" value="Probable disease resistance protein At1g63360"/>
    <property type="match status" value="1"/>
</dbReference>
<keyword evidence="9" id="KW-0611">Plant defense</keyword>
<dbReference type="AlphaFoldDB" id="A0A022Q8N4"/>
<dbReference type="FunFam" id="3.40.50.300:FF:001091">
    <property type="entry name" value="Probable disease resistance protein At1g61300"/>
    <property type="match status" value="1"/>
</dbReference>
<dbReference type="GO" id="GO:0009626">
    <property type="term" value="P:plant-type hypersensitive response"/>
    <property type="evidence" value="ECO:0007669"/>
    <property type="project" value="UniProtKB-KW"/>
</dbReference>
<dbReference type="InterPro" id="IPR036388">
    <property type="entry name" value="WH-like_DNA-bd_sf"/>
</dbReference>
<dbReference type="InterPro" id="IPR002182">
    <property type="entry name" value="NB-ARC"/>
</dbReference>
<protein>
    <submittedName>
        <fullName evidence="14">Uncharacterized protein</fullName>
    </submittedName>
</protein>
<dbReference type="InterPro" id="IPR044974">
    <property type="entry name" value="Disease_R_plants"/>
</dbReference>
<gene>
    <name evidence="14" type="ORF">MIMGU_mgv1a022056mg</name>
</gene>
<dbReference type="Gene3D" id="1.10.10.10">
    <property type="entry name" value="Winged helix-like DNA-binding domain superfamily/Winged helix DNA-binding domain"/>
    <property type="match status" value="1"/>
</dbReference>
<evidence type="ECO:0000256" key="1">
    <source>
        <dbReference type="ARBA" id="ARBA00002074"/>
    </source>
</evidence>
<dbReference type="PANTHER" id="PTHR23155">
    <property type="entry name" value="DISEASE RESISTANCE PROTEIN RP"/>
    <property type="match status" value="1"/>
</dbReference>
<sequence>MHGVISKEAELLEIQTASAFHAAEDVIESHVVDQIHSGSISLLDLQTVFEEIDSIKDKVMEFKEEVGLKDDHYTQPTCSTPEKNTMVGFDEQLLRLLDKLTGQRCDRQVIPIVGMGGIGKTTLAKNAYEHSLIVHRFDIRTWVTISQEYNVRELFVQLLSTLISEMDSETNEQLLGQKLHKILWGRRYLIVIDDIWSVEAWEEVSRFFPDNNNGSRIVVTTRISNVAIYFDSPCFELSFLDEDKICPLELEDIGKEIVRKCKGLPLSIVVIGGLLGRSNRTREYWESVGKKLISMLNSGKDEDCLNILSLSYTHLPAHLKPCFLYMGIFPEDHEIRVSRLIKLWVVEGFIKLNKFQDLEEVARGYLNDLIDRNLVSEYKLGSNGRIRLCKIHDLLRDLCLKVAQKDKFIRVMKDTTPRDIERERRIVFNERIMEEEYHSRSLSSLQSARTLVIRKDMGPLPSNNRLLRVLNVYDNSLSKKIYLSKCIFDQVNLRYLGYNTQLNIYGELPSSISLLWNMQTLIIEGNIFAPSEIWEMRQLRHMDIYRLYLPDPPSSGPILRNLQTLKTVMNFTWSEEVCKRIPNVKKLNIMFHIEGPTIHYCLHNLSLLCKLESLTCSYSISNNLLQKLTFPSSIKKLSLIFCRVNWEDLTLIGSLQNLEVLKLKYDSVRGAVWNPIEGEFLRLKFLLIHYSDLVYWNADSSNFPVLEKLVLKGMEKLEEIPLDIGEIPTLGFVHVNCCSESAAISALKIVEEQENVGNEGLRIRVEFVRKEQVER</sequence>
<keyword evidence="8" id="KW-0547">Nucleotide-binding</keyword>
<keyword evidence="10" id="KW-0067">ATP-binding</keyword>
<dbReference type="InterPro" id="IPR032675">
    <property type="entry name" value="LRR_dom_sf"/>
</dbReference>
<dbReference type="Gene3D" id="3.40.50.300">
    <property type="entry name" value="P-loop containing nucleotide triphosphate hydrolases"/>
    <property type="match status" value="1"/>
</dbReference>
<evidence type="ECO:0000259" key="11">
    <source>
        <dbReference type="Pfam" id="PF00931"/>
    </source>
</evidence>
<name>A0A022Q8N4_ERYGU</name>